<reference evidence="2" key="1">
    <citation type="journal article" date="2019" name="Int. J. Syst. Evol. Microbiol.">
        <title>The Global Catalogue of Microorganisms (GCM) 10K type strain sequencing project: providing services to taxonomists for standard genome sequencing and annotation.</title>
        <authorList>
            <consortium name="The Broad Institute Genomics Platform"/>
            <consortium name="The Broad Institute Genome Sequencing Center for Infectious Disease"/>
            <person name="Wu L."/>
            <person name="Ma J."/>
        </authorList>
    </citation>
    <scope>NUCLEOTIDE SEQUENCE [LARGE SCALE GENOMIC DNA]</scope>
    <source>
        <strain evidence="2">CCUG 56756</strain>
    </source>
</reference>
<dbReference type="EMBL" id="JBHTKI010000023">
    <property type="protein sequence ID" value="MFD1032774.1"/>
    <property type="molecule type" value="Genomic_DNA"/>
</dbReference>
<dbReference type="Proteomes" id="UP001597109">
    <property type="component" value="Unassembled WGS sequence"/>
</dbReference>
<proteinExistence type="predicted"/>
<gene>
    <name evidence="1" type="ORF">ACFQ1X_15145</name>
</gene>
<dbReference type="InterPro" id="IPR038765">
    <property type="entry name" value="Papain-like_cys_pep_sf"/>
</dbReference>
<evidence type="ECO:0000313" key="1">
    <source>
        <dbReference type="EMBL" id="MFD1032774.1"/>
    </source>
</evidence>
<organism evidence="1 2">
    <name type="scientific">Metaplanococcus flavidus</name>
    <dbReference type="NCBI Taxonomy" id="569883"/>
    <lineage>
        <taxon>Bacteria</taxon>
        <taxon>Bacillati</taxon>
        <taxon>Bacillota</taxon>
        <taxon>Bacilli</taxon>
        <taxon>Bacillales</taxon>
        <taxon>Caryophanaceae</taxon>
        <taxon>Metaplanococcus</taxon>
    </lineage>
</organism>
<evidence type="ECO:0000313" key="2">
    <source>
        <dbReference type="Proteomes" id="UP001597109"/>
    </source>
</evidence>
<keyword evidence="2" id="KW-1185">Reference proteome</keyword>
<sequence length="257" mass="29723">MKAPQEILAVWRQFDDFPMDTLTKAWFYLKDQKPRQREVGTMKRHHMEYGVTGNCFDLAIWLFDAFKEAGIEAYPIGSELGTEDAHVGVMAADSNGRRFLCDLGDQWLQPILVDADDNAYTDERLPGFFPAAEVQVIPEGDFFKVVYHRPNGKFSSQVYSYKPVSMEKFLEAGEISQNNVYPKPLLEVRIPWKDEIAHWEFFDWKSFLSTSKGIITDPSLATIDEWVERIYEKTGYDRTVLKESLEFYKGLREDSAS</sequence>
<protein>
    <recommendedName>
        <fullName evidence="3">Arylamine N-acetyltransferase</fullName>
    </recommendedName>
</protein>
<evidence type="ECO:0008006" key="3">
    <source>
        <dbReference type="Google" id="ProtNLM"/>
    </source>
</evidence>
<name>A0ABW3LFT2_9BACL</name>
<accession>A0ABW3LFT2</accession>
<dbReference type="SUPFAM" id="SSF54001">
    <property type="entry name" value="Cysteine proteinases"/>
    <property type="match status" value="1"/>
</dbReference>
<dbReference type="RefSeq" id="WP_144839556.1">
    <property type="nucleotide sequence ID" value="NZ_JBHTKI010000023.1"/>
</dbReference>
<comment type="caution">
    <text evidence="1">The sequence shown here is derived from an EMBL/GenBank/DDBJ whole genome shotgun (WGS) entry which is preliminary data.</text>
</comment>